<proteinExistence type="predicted"/>
<gene>
    <name evidence="1" type="ORF">V5799_025382</name>
</gene>
<feature type="non-terminal residue" evidence="1">
    <location>
        <position position="1"/>
    </location>
</feature>
<protein>
    <submittedName>
        <fullName evidence="1">Uncharacterized protein</fullName>
    </submittedName>
</protein>
<dbReference type="EMBL" id="JARKHS020019825">
    <property type="protein sequence ID" value="KAK8771374.1"/>
    <property type="molecule type" value="Genomic_DNA"/>
</dbReference>
<dbReference type="AlphaFoldDB" id="A0AAQ4E9L9"/>
<comment type="caution">
    <text evidence="1">The sequence shown here is derived from an EMBL/GenBank/DDBJ whole genome shotgun (WGS) entry which is preliminary data.</text>
</comment>
<name>A0AAQ4E9L9_AMBAM</name>
<dbReference type="SUPFAM" id="SSF52047">
    <property type="entry name" value="RNI-like"/>
    <property type="match status" value="1"/>
</dbReference>
<evidence type="ECO:0000313" key="2">
    <source>
        <dbReference type="Proteomes" id="UP001321473"/>
    </source>
</evidence>
<keyword evidence="2" id="KW-1185">Reference proteome</keyword>
<reference evidence="1 2" key="1">
    <citation type="journal article" date="2023" name="Arcadia Sci">
        <title>De novo assembly of a long-read Amblyomma americanum tick genome.</title>
        <authorList>
            <person name="Chou S."/>
            <person name="Poskanzer K.E."/>
            <person name="Rollins M."/>
            <person name="Thuy-Boun P.S."/>
        </authorList>
    </citation>
    <scope>NUCLEOTIDE SEQUENCE [LARGE SCALE GENOMIC DNA]</scope>
    <source>
        <strain evidence="1">F_SG_1</strain>
        <tissue evidence="1">Salivary glands</tissue>
    </source>
</reference>
<organism evidence="1 2">
    <name type="scientific">Amblyomma americanum</name>
    <name type="common">Lone star tick</name>
    <dbReference type="NCBI Taxonomy" id="6943"/>
    <lineage>
        <taxon>Eukaryota</taxon>
        <taxon>Metazoa</taxon>
        <taxon>Ecdysozoa</taxon>
        <taxon>Arthropoda</taxon>
        <taxon>Chelicerata</taxon>
        <taxon>Arachnida</taxon>
        <taxon>Acari</taxon>
        <taxon>Parasitiformes</taxon>
        <taxon>Ixodida</taxon>
        <taxon>Ixodoidea</taxon>
        <taxon>Ixodidae</taxon>
        <taxon>Amblyomminae</taxon>
        <taxon>Amblyomma</taxon>
    </lineage>
</organism>
<dbReference type="Gene3D" id="3.80.10.10">
    <property type="entry name" value="Ribonuclease Inhibitor"/>
    <property type="match status" value="1"/>
</dbReference>
<evidence type="ECO:0000313" key="1">
    <source>
        <dbReference type="EMBL" id="KAK8771374.1"/>
    </source>
</evidence>
<dbReference type="Proteomes" id="UP001321473">
    <property type="component" value="Unassembled WGS sequence"/>
</dbReference>
<accession>A0AAQ4E9L9</accession>
<dbReference type="InterPro" id="IPR032675">
    <property type="entry name" value="LRR_dom_sf"/>
</dbReference>
<sequence length="311" mass="34168">VRRIDVASALGAFLQLEKSSPPGWRHNASKFTHLMLGFAAKISNSDHVLTARADDVKLAAVKFPLLEVLKVIVGSLPEFAAISTFHFIRCLSVSLAASIRFADVDAELKSLLKTWPRLESLSLSCCGGLRLASLAMLCPELKTLRLVSCEMSSDDTPLDYDAFPLLRTVELGVKLPKVVFDAFFYATSGTLRNLRLAGDASCRGFLHLCCLHDEPISFPCLEELTLGTALTVDALQLEPEDLHHLLTSLPALRHLSTDSYDLRLFVENYCVPRGSVSLSWCECVFCAVHRPCDGNSDEEADVIRDCLGLPM</sequence>